<organism evidence="2 3">
    <name type="scientific">Diplodia intermedia</name>
    <dbReference type="NCBI Taxonomy" id="856260"/>
    <lineage>
        <taxon>Eukaryota</taxon>
        <taxon>Fungi</taxon>
        <taxon>Dikarya</taxon>
        <taxon>Ascomycota</taxon>
        <taxon>Pezizomycotina</taxon>
        <taxon>Dothideomycetes</taxon>
        <taxon>Dothideomycetes incertae sedis</taxon>
        <taxon>Botryosphaeriales</taxon>
        <taxon>Botryosphaeriaceae</taxon>
        <taxon>Diplodia</taxon>
    </lineage>
</organism>
<proteinExistence type="predicted"/>
<name>A0ABR3TIA7_9PEZI</name>
<keyword evidence="3" id="KW-1185">Reference proteome</keyword>
<dbReference type="EMBL" id="JAKEKT020000068">
    <property type="protein sequence ID" value="KAL1639152.1"/>
    <property type="molecule type" value="Genomic_DNA"/>
</dbReference>
<comment type="caution">
    <text evidence="2">The sequence shown here is derived from an EMBL/GenBank/DDBJ whole genome shotgun (WGS) entry which is preliminary data.</text>
</comment>
<protein>
    <recommendedName>
        <fullName evidence="1">Heterokaryon incompatibility domain-containing protein</fullName>
    </recommendedName>
</protein>
<evidence type="ECO:0000259" key="1">
    <source>
        <dbReference type="Pfam" id="PF06985"/>
    </source>
</evidence>
<dbReference type="Proteomes" id="UP001521184">
    <property type="component" value="Unassembled WGS sequence"/>
</dbReference>
<accession>A0ABR3TIA7</accession>
<gene>
    <name evidence="2" type="ORF">SLS58_008239</name>
</gene>
<evidence type="ECO:0000313" key="2">
    <source>
        <dbReference type="EMBL" id="KAL1639152.1"/>
    </source>
</evidence>
<feature type="domain" description="Heterokaryon incompatibility" evidence="1">
    <location>
        <begin position="20"/>
        <end position="194"/>
    </location>
</feature>
<reference evidence="2 3" key="1">
    <citation type="journal article" date="2023" name="Plant Dis.">
        <title>First Report of Diplodia intermedia Causing Canker and Dieback Diseases on Apple Trees in Canada.</title>
        <authorList>
            <person name="Ellouze W."/>
            <person name="Ilyukhin E."/>
            <person name="Sulman M."/>
            <person name="Ali S."/>
        </authorList>
    </citation>
    <scope>NUCLEOTIDE SEQUENCE [LARGE SCALE GENOMIC DNA]</scope>
    <source>
        <strain evidence="2 3">M45-28</strain>
    </source>
</reference>
<dbReference type="PANTHER" id="PTHR24148">
    <property type="entry name" value="ANKYRIN REPEAT DOMAIN-CONTAINING PROTEIN 39 HOMOLOG-RELATED"/>
    <property type="match status" value="1"/>
</dbReference>
<dbReference type="PANTHER" id="PTHR24148:SF64">
    <property type="entry name" value="HETEROKARYON INCOMPATIBILITY DOMAIN-CONTAINING PROTEIN"/>
    <property type="match status" value="1"/>
</dbReference>
<dbReference type="InterPro" id="IPR052895">
    <property type="entry name" value="HetReg/Transcr_Mod"/>
</dbReference>
<evidence type="ECO:0000313" key="3">
    <source>
        <dbReference type="Proteomes" id="UP001521184"/>
    </source>
</evidence>
<dbReference type="Pfam" id="PF06985">
    <property type="entry name" value="HET"/>
    <property type="match status" value="1"/>
</dbReference>
<dbReference type="InterPro" id="IPR010730">
    <property type="entry name" value="HET"/>
</dbReference>
<sequence length="311" mass="36143">MTSHIKKGHNIYNGVEGPEYNVLSYTWGYYQDFDPTSTTQVLPVHGVDWKIPRIKEDHFTASSFQRAIKRAAQGVFRSCEWLWVDIACIPQEHEGETIESIALGQEIGRQVEIFQRAQEAFAWLSSLKTADFTGCLETVDSHLAIMNQHTLVFPSVQVAKHFLDELDQCSRSFEAWMERVLGHPWLQSLWTLQEMILRPDAYIMFDDGFLFLDQSEQYQARPWNFSRVLADVSALEMILTDRHMTDLTKSAEALVTGSDAIIGLQTSKNYHTMITQRLQRLLDLEEDLRFHQGKMRFLNFIRWRTSSELSW</sequence>